<evidence type="ECO:0000313" key="2">
    <source>
        <dbReference type="EMBL" id="KKK76121.1"/>
    </source>
</evidence>
<proteinExistence type="predicted"/>
<organism evidence="2">
    <name type="scientific">marine sediment metagenome</name>
    <dbReference type="NCBI Taxonomy" id="412755"/>
    <lineage>
        <taxon>unclassified sequences</taxon>
        <taxon>metagenomes</taxon>
        <taxon>ecological metagenomes</taxon>
    </lineage>
</organism>
<dbReference type="PANTHER" id="PTHR36181:SF2">
    <property type="entry name" value="INTRON-ENCODED ENDONUCLEASE AI3-RELATED"/>
    <property type="match status" value="1"/>
</dbReference>
<dbReference type="EMBL" id="LAZR01055547">
    <property type="protein sequence ID" value="KKK76121.1"/>
    <property type="molecule type" value="Genomic_DNA"/>
</dbReference>
<reference evidence="2" key="1">
    <citation type="journal article" date="2015" name="Nature">
        <title>Complex archaea that bridge the gap between prokaryotes and eukaryotes.</title>
        <authorList>
            <person name="Spang A."/>
            <person name="Saw J.H."/>
            <person name="Jorgensen S.L."/>
            <person name="Zaremba-Niedzwiedzka K."/>
            <person name="Martijn J."/>
            <person name="Lind A.E."/>
            <person name="van Eijk R."/>
            <person name="Schleper C."/>
            <person name="Guy L."/>
            <person name="Ettema T.J."/>
        </authorList>
    </citation>
    <scope>NUCLEOTIDE SEQUENCE</scope>
</reference>
<feature type="domain" description="Homing endonuclease LAGLIDADG" evidence="1">
    <location>
        <begin position="12"/>
        <end position="114"/>
    </location>
</feature>
<comment type="caution">
    <text evidence="2">The sequence shown here is derived from an EMBL/GenBank/DDBJ whole genome shotgun (WGS) entry which is preliminary data.</text>
</comment>
<dbReference type="SUPFAM" id="SSF55608">
    <property type="entry name" value="Homing endonucleases"/>
    <property type="match status" value="1"/>
</dbReference>
<dbReference type="PANTHER" id="PTHR36181">
    <property type="entry name" value="INTRON-ENCODED ENDONUCLEASE AI3-RELATED"/>
    <property type="match status" value="1"/>
</dbReference>
<sequence>MNKIDDAFGYWFSGFTDGEGYFGIQKTNRNYPRSKYRCRFAIGLRNDDKQVLLKIHNILKMGSIWDGPVYNYDSNAQTQFIITSVRECAELVKIFEKYQLQAKKQRDFKIWKGAVAELQKPVDERNADLLEYYFLKIKQVRQYENQEQIVLPKIRKLQLTIEFE</sequence>
<gene>
    <name evidence="2" type="ORF">LCGC14_2866860</name>
</gene>
<dbReference type="InterPro" id="IPR027434">
    <property type="entry name" value="Homing_endonucl"/>
</dbReference>
<dbReference type="Pfam" id="PF00961">
    <property type="entry name" value="LAGLIDADG_1"/>
    <property type="match status" value="1"/>
</dbReference>
<protein>
    <recommendedName>
        <fullName evidence="1">Homing endonuclease LAGLIDADG domain-containing protein</fullName>
    </recommendedName>
</protein>
<accession>A0A0F9AV81</accession>
<dbReference type="Gene3D" id="3.10.28.10">
    <property type="entry name" value="Homing endonucleases"/>
    <property type="match status" value="1"/>
</dbReference>
<dbReference type="GO" id="GO:0004519">
    <property type="term" value="F:endonuclease activity"/>
    <property type="evidence" value="ECO:0007669"/>
    <property type="project" value="InterPro"/>
</dbReference>
<dbReference type="InterPro" id="IPR051289">
    <property type="entry name" value="LAGLIDADG_Endonuclease"/>
</dbReference>
<evidence type="ECO:0000259" key="1">
    <source>
        <dbReference type="Pfam" id="PF00961"/>
    </source>
</evidence>
<dbReference type="GO" id="GO:0005739">
    <property type="term" value="C:mitochondrion"/>
    <property type="evidence" value="ECO:0007669"/>
    <property type="project" value="UniProtKB-ARBA"/>
</dbReference>
<name>A0A0F9AV81_9ZZZZ</name>
<dbReference type="InterPro" id="IPR004860">
    <property type="entry name" value="LAGLIDADG_dom"/>
</dbReference>
<dbReference type="AlphaFoldDB" id="A0A0F9AV81"/>